<sequence length="309" mass="32912">MTARRDHRGWLLAGLALVLAALMVGHRLIPNSPGNVGSFIETFLPWLGIGAVLLLIVAALWRSPIGTIASALVVVVWLGTFGQLWLPGKGGGEPNLRVVTHNVGVSNPDTEGTARVLLEADADLVALQELSSEAHTRYSALLGQRYPHEVSRGTVALWSKHPLSDSSSVDIGLGWTRALRTEVQAPGGTVAVYVVHLASVRVDSDGFSSEQRDRTIVDLGMYLGAEEQQRVILLGDLNGTAYDRSLAPVTAGLQSAQAAAGWGFGFTWPAGFPLARIDHILTKGIAVTDAQVMARTGSDHRPVLADLRL</sequence>
<dbReference type="Proteomes" id="UP000612899">
    <property type="component" value="Unassembled WGS sequence"/>
</dbReference>
<dbReference type="GO" id="GO:0003824">
    <property type="term" value="F:catalytic activity"/>
    <property type="evidence" value="ECO:0007669"/>
    <property type="project" value="InterPro"/>
</dbReference>
<dbReference type="InterPro" id="IPR036691">
    <property type="entry name" value="Endo/exonu/phosph_ase_sf"/>
</dbReference>
<dbReference type="Pfam" id="PF03372">
    <property type="entry name" value="Exo_endo_phos"/>
    <property type="match status" value="1"/>
</dbReference>
<evidence type="ECO:0000256" key="1">
    <source>
        <dbReference type="SAM" id="Phobius"/>
    </source>
</evidence>
<dbReference type="RefSeq" id="WP_203908021.1">
    <property type="nucleotide sequence ID" value="NZ_BONY01000011.1"/>
</dbReference>
<keyword evidence="1" id="KW-0472">Membrane</keyword>
<feature type="transmembrane region" description="Helical" evidence="1">
    <location>
        <begin position="68"/>
        <end position="86"/>
    </location>
</feature>
<name>A0A8J3Q5A9_9ACTN</name>
<evidence type="ECO:0000259" key="2">
    <source>
        <dbReference type="Pfam" id="PF03372"/>
    </source>
</evidence>
<organism evidence="3 4">
    <name type="scientific">Rhizocola hellebori</name>
    <dbReference type="NCBI Taxonomy" id="1392758"/>
    <lineage>
        <taxon>Bacteria</taxon>
        <taxon>Bacillati</taxon>
        <taxon>Actinomycetota</taxon>
        <taxon>Actinomycetes</taxon>
        <taxon>Micromonosporales</taxon>
        <taxon>Micromonosporaceae</taxon>
        <taxon>Rhizocola</taxon>
    </lineage>
</organism>
<dbReference type="Gene3D" id="3.60.10.10">
    <property type="entry name" value="Endonuclease/exonuclease/phosphatase"/>
    <property type="match status" value="1"/>
</dbReference>
<evidence type="ECO:0000313" key="3">
    <source>
        <dbReference type="EMBL" id="GIH04124.1"/>
    </source>
</evidence>
<keyword evidence="1" id="KW-1133">Transmembrane helix</keyword>
<dbReference type="InterPro" id="IPR005135">
    <property type="entry name" value="Endo/exonuclease/phosphatase"/>
</dbReference>
<feature type="transmembrane region" description="Helical" evidence="1">
    <location>
        <begin position="43"/>
        <end position="61"/>
    </location>
</feature>
<gene>
    <name evidence="3" type="ORF">Rhe02_21910</name>
</gene>
<dbReference type="SUPFAM" id="SSF56219">
    <property type="entry name" value="DNase I-like"/>
    <property type="match status" value="1"/>
</dbReference>
<dbReference type="EMBL" id="BONY01000011">
    <property type="protein sequence ID" value="GIH04124.1"/>
    <property type="molecule type" value="Genomic_DNA"/>
</dbReference>
<keyword evidence="1" id="KW-0812">Transmembrane</keyword>
<protein>
    <recommendedName>
        <fullName evidence="2">Endonuclease/exonuclease/phosphatase domain-containing protein</fullName>
    </recommendedName>
</protein>
<evidence type="ECO:0000313" key="4">
    <source>
        <dbReference type="Proteomes" id="UP000612899"/>
    </source>
</evidence>
<proteinExistence type="predicted"/>
<feature type="domain" description="Endonuclease/exonuclease/phosphatase" evidence="2">
    <location>
        <begin position="99"/>
        <end position="300"/>
    </location>
</feature>
<comment type="caution">
    <text evidence="3">The sequence shown here is derived from an EMBL/GenBank/DDBJ whole genome shotgun (WGS) entry which is preliminary data.</text>
</comment>
<accession>A0A8J3Q5A9</accession>
<dbReference type="AlphaFoldDB" id="A0A8J3Q5A9"/>
<keyword evidence="4" id="KW-1185">Reference proteome</keyword>
<reference evidence="3" key="1">
    <citation type="submission" date="2021-01" db="EMBL/GenBank/DDBJ databases">
        <title>Whole genome shotgun sequence of Rhizocola hellebori NBRC 109834.</title>
        <authorList>
            <person name="Komaki H."/>
            <person name="Tamura T."/>
        </authorList>
    </citation>
    <scope>NUCLEOTIDE SEQUENCE</scope>
    <source>
        <strain evidence="3">NBRC 109834</strain>
    </source>
</reference>